<feature type="non-terminal residue" evidence="1">
    <location>
        <position position="103"/>
    </location>
</feature>
<comment type="caution">
    <text evidence="1">The sequence shown here is derived from an EMBL/GenBank/DDBJ whole genome shotgun (WGS) entry which is preliminary data.</text>
</comment>
<protein>
    <submittedName>
        <fullName evidence="1">DUF748 domain-containing protein</fullName>
    </submittedName>
</protein>
<feature type="non-terminal residue" evidence="1">
    <location>
        <position position="1"/>
    </location>
</feature>
<evidence type="ECO:0000313" key="1">
    <source>
        <dbReference type="EMBL" id="MDO6425009.1"/>
    </source>
</evidence>
<sequence length="103" mass="11358">LLATNLRNVTSNNGKLPSTLNVTGTSIGNGNLNINGGLDLIKEIPDMDISMEFTDIDITALNDFTKQYAQIDFEKGNLNLYSEIVIADSYLKGYFKPLIKNTQ</sequence>
<dbReference type="Pfam" id="PF05359">
    <property type="entry name" value="DUF748"/>
    <property type="match status" value="1"/>
</dbReference>
<proteinExistence type="predicted"/>
<name>A0AAW7XBQ8_9GAMM</name>
<dbReference type="RefSeq" id="WP_303494358.1">
    <property type="nucleotide sequence ID" value="NZ_JAUOPB010000129.1"/>
</dbReference>
<accession>A0AAW7XBQ8</accession>
<dbReference type="Proteomes" id="UP001169760">
    <property type="component" value="Unassembled WGS sequence"/>
</dbReference>
<gene>
    <name evidence="1" type="ORF">Q4521_21175</name>
</gene>
<organism evidence="1 2">
    <name type="scientific">Saccharophagus degradans</name>
    <dbReference type="NCBI Taxonomy" id="86304"/>
    <lineage>
        <taxon>Bacteria</taxon>
        <taxon>Pseudomonadati</taxon>
        <taxon>Pseudomonadota</taxon>
        <taxon>Gammaproteobacteria</taxon>
        <taxon>Cellvibrionales</taxon>
        <taxon>Cellvibrionaceae</taxon>
        <taxon>Saccharophagus</taxon>
    </lineage>
</organism>
<dbReference type="EMBL" id="JAUOPB010000129">
    <property type="protein sequence ID" value="MDO6425009.1"/>
    <property type="molecule type" value="Genomic_DNA"/>
</dbReference>
<evidence type="ECO:0000313" key="2">
    <source>
        <dbReference type="Proteomes" id="UP001169760"/>
    </source>
</evidence>
<reference evidence="1" key="1">
    <citation type="submission" date="2023-07" db="EMBL/GenBank/DDBJ databases">
        <title>Genome content predicts the carbon catabolic preferences of heterotrophic bacteria.</title>
        <authorList>
            <person name="Gralka M."/>
        </authorList>
    </citation>
    <scope>NUCLEOTIDE SEQUENCE</scope>
    <source>
        <strain evidence="1">I3M17_2</strain>
    </source>
</reference>
<dbReference type="InterPro" id="IPR008023">
    <property type="entry name" value="DUF748"/>
</dbReference>
<dbReference type="AlphaFoldDB" id="A0AAW7XBQ8"/>